<sequence length="652" mass="65110">MIDNTPNFRMISSGVVSWTTSISSSGDIGLSRGAAGKLYVGNSAGGDFTGTLIAGNVGIGETAPGSKLSVSGGGSFGAGYDTTAAPSNGLIIEGNVGIGTTSPQYRLTIRESLSGTAAVKISSSSGAPLLLDADNTGSTFGMIQLFRSGVLKSYIGFDAIGNVSILNSGASPLISLADSGNVGIGTTSPQTKLEVTNTSSGATADQLYLTNLASATSTASRLTFRAQDISGATGTSTAAITSILTQNWTTGKGDLAFSTLRSGSLTEAMRIDSSGKVGIGLTTPTALLQIKGATSVSQDALALQASTANGDFISLSFLDTNGTTQRGAVKSIQGADVIQLFGGTTEVIDARSTGVFIGAGDPLNKLDVNGGVAIGTYAGVNTAPSNGLIVSGNVGIGTTTPGTKLEIVNNSSGSTIDQLYLTNFQGATSTASRLSFRAADISGVGTTTGALTSILTQNWTTGKGDLAFSTLRSGSLTEAMRITDAGNVGIGTATPASKLSIVDSISSGANVQITANEPTLQLNSSASDGKTWEIISGKNQQASTGEFVILDKSNSAQVVRIQSGAGANGAPLTIASSGSVGIGTTSPNNLLTLFKSTTPALGFTTGSGDSAWTMGIDTADQNKFKIASSTSLGVNSRLTIDGNGNVGIGTTG</sequence>
<evidence type="ECO:0000313" key="1">
    <source>
        <dbReference type="EMBL" id="KKS43862.1"/>
    </source>
</evidence>
<dbReference type="EMBL" id="LCDB01000020">
    <property type="protein sequence ID" value="KKS43862.1"/>
    <property type="molecule type" value="Genomic_DNA"/>
</dbReference>
<name>A0A0G0Z579_9BACT</name>
<protein>
    <submittedName>
        <fullName evidence="1">Uncharacterized protein</fullName>
    </submittedName>
</protein>
<evidence type="ECO:0000313" key="2">
    <source>
        <dbReference type="Proteomes" id="UP000033986"/>
    </source>
</evidence>
<dbReference type="PATRIC" id="fig|1618615.3.peg.502"/>
<accession>A0A0G0Z579</accession>
<dbReference type="AlphaFoldDB" id="A0A0G0Z579"/>
<reference evidence="1 2" key="1">
    <citation type="journal article" date="2015" name="Nature">
        <title>rRNA introns, odd ribosomes, and small enigmatic genomes across a large radiation of phyla.</title>
        <authorList>
            <person name="Brown C.T."/>
            <person name="Hug L.A."/>
            <person name="Thomas B.C."/>
            <person name="Sharon I."/>
            <person name="Castelle C.J."/>
            <person name="Singh A."/>
            <person name="Wilkins M.J."/>
            <person name="Williams K.H."/>
            <person name="Banfield J.F."/>
        </authorList>
    </citation>
    <scope>NUCLEOTIDE SEQUENCE [LARGE SCALE GENOMIC DNA]</scope>
</reference>
<feature type="non-terminal residue" evidence="1">
    <location>
        <position position="652"/>
    </location>
</feature>
<dbReference type="Proteomes" id="UP000033986">
    <property type="component" value="Unassembled WGS sequence"/>
</dbReference>
<organism evidence="1 2">
    <name type="scientific">Candidatus Azambacteria bacterium GW2011_GWB1_42_17</name>
    <dbReference type="NCBI Taxonomy" id="1618615"/>
    <lineage>
        <taxon>Bacteria</taxon>
        <taxon>Candidatus Azamiibacteriota</taxon>
    </lineage>
</organism>
<comment type="caution">
    <text evidence="1">The sequence shown here is derived from an EMBL/GenBank/DDBJ whole genome shotgun (WGS) entry which is preliminary data.</text>
</comment>
<gene>
    <name evidence="1" type="ORF">UV07_C0020G0005</name>
</gene>
<proteinExistence type="predicted"/>